<sequence>MTFVDGSQQRACFGPQYDSSSSLGDFATWVSAFAAWAGVGLALATAIFAWRAWKQAQRANKLTIKQIKKSDQALRVQIEAALDLSKRESELEHLHLYVQALLNLSVDASQIDASQIEGLRSSDRAKRNIAIQSVANPFIRAKQQVTVSWASWSLHVLKRDPELRSMVQRWNDYAIAVASNTFDAALNFYSIPDTPENEDERQNLHAILKIWQEDLSSITGRIVGNLQSVWADDKDAETSRESLEVHPQK</sequence>
<feature type="transmembrane region" description="Helical" evidence="1">
    <location>
        <begin position="26"/>
        <end position="50"/>
    </location>
</feature>
<proteinExistence type="predicted"/>
<evidence type="ECO:0000313" key="3">
    <source>
        <dbReference type="Proteomes" id="UP000235739"/>
    </source>
</evidence>
<comment type="caution">
    <text evidence="2">The sequence shown here is derived from an EMBL/GenBank/DDBJ whole genome shotgun (WGS) entry which is preliminary data.</text>
</comment>
<dbReference type="EMBL" id="PNQX01000001">
    <property type="protein sequence ID" value="PMQ21937.1"/>
    <property type="molecule type" value="Genomic_DNA"/>
</dbReference>
<keyword evidence="1" id="KW-1133">Transmembrane helix</keyword>
<accession>A0A2N7S742</accession>
<reference evidence="2 3" key="1">
    <citation type="journal article" date="2017" name="Elife">
        <title>Extensive horizontal gene transfer in cheese-associated bacteria.</title>
        <authorList>
            <person name="Bonham K.S."/>
            <person name="Wolfe B.E."/>
            <person name="Dutton R.J."/>
        </authorList>
    </citation>
    <scope>NUCLEOTIDE SEQUENCE [LARGE SCALE GENOMIC DNA]</scope>
    <source>
        <strain evidence="2 3">JB182</strain>
    </source>
</reference>
<dbReference type="AlphaFoldDB" id="A0A2N7S742"/>
<gene>
    <name evidence="2" type="ORF">CIK84_10630</name>
</gene>
<protein>
    <submittedName>
        <fullName evidence="2">Uncharacterized protein</fullName>
    </submittedName>
</protein>
<evidence type="ECO:0000313" key="2">
    <source>
        <dbReference type="EMBL" id="PMQ21937.1"/>
    </source>
</evidence>
<dbReference type="RefSeq" id="WP_102598346.1">
    <property type="nucleotide sequence ID" value="NZ_JABUYH010000095.1"/>
</dbReference>
<name>A0A2N7S742_9MICC</name>
<evidence type="ECO:0000256" key="1">
    <source>
        <dbReference type="SAM" id="Phobius"/>
    </source>
</evidence>
<organism evidence="2 3">
    <name type="scientific">Glutamicibacter arilaitensis</name>
    <dbReference type="NCBI Taxonomy" id="256701"/>
    <lineage>
        <taxon>Bacteria</taxon>
        <taxon>Bacillati</taxon>
        <taxon>Actinomycetota</taxon>
        <taxon>Actinomycetes</taxon>
        <taxon>Micrococcales</taxon>
        <taxon>Micrococcaceae</taxon>
        <taxon>Glutamicibacter</taxon>
    </lineage>
</organism>
<keyword evidence="1" id="KW-0812">Transmembrane</keyword>
<dbReference type="Proteomes" id="UP000235739">
    <property type="component" value="Unassembled WGS sequence"/>
</dbReference>
<keyword evidence="1" id="KW-0472">Membrane</keyword>